<organism evidence="8">
    <name type="scientific">Ixodes ricinus</name>
    <name type="common">Common tick</name>
    <name type="synonym">Acarus ricinus</name>
    <dbReference type="NCBI Taxonomy" id="34613"/>
    <lineage>
        <taxon>Eukaryota</taxon>
        <taxon>Metazoa</taxon>
        <taxon>Ecdysozoa</taxon>
        <taxon>Arthropoda</taxon>
        <taxon>Chelicerata</taxon>
        <taxon>Arachnida</taxon>
        <taxon>Acari</taxon>
        <taxon>Parasitiformes</taxon>
        <taxon>Ixodida</taxon>
        <taxon>Ixodoidea</taxon>
        <taxon>Ixodidae</taxon>
        <taxon>Ixodinae</taxon>
        <taxon>Ixodes</taxon>
    </lineage>
</organism>
<evidence type="ECO:0000313" key="8">
    <source>
        <dbReference type="EMBL" id="JAP75453.1"/>
    </source>
</evidence>
<sequence>MRSALQKHEADSGGVATATTAISRDGRGALSSGVGSCGRSPIVDFFASVWERQPKMDYDVHVIKEGYSLMSNDGRTMVANGTSTLVRGTGFNVIVDTLSAWDKDFLIESLSKLGVSCDEVNYVVCTHGHSDHIGNLNLFQRATHIIGTSVSNGDVYQLDTFDKDEPYRIATDVQIIPTPGHTLSDVSVIVKTAKLGTVAITGDLFEKAEDIDDPRIWREVAGSEDPKQQVKSRQMILHIADFVVPGHGPMFKVTDAMREKHLELLDCTVVDGLE</sequence>
<dbReference type="SMART" id="SM00849">
    <property type="entry name" value="Lactamase_B"/>
    <property type="match status" value="1"/>
</dbReference>
<evidence type="ECO:0000256" key="4">
    <source>
        <dbReference type="ARBA" id="ARBA00032988"/>
    </source>
</evidence>
<protein>
    <recommendedName>
        <fullName evidence="3">Metallo-beta-lactamase domain-containing protein 1</fullName>
    </recommendedName>
    <alternativeName>
        <fullName evidence="4">Endoribonuclease MBLAC1</fullName>
    </alternativeName>
</protein>
<reference evidence="8" key="1">
    <citation type="submission" date="2016-02" db="EMBL/GenBank/DDBJ databases">
        <title>RNAseq analyses of the midgut from blood- or serum-fed Ixodes ricinus ticks.</title>
        <authorList>
            <person name="Perner J."/>
            <person name="Provaznik J."/>
            <person name="Schrenkova J."/>
            <person name="Urbanova V."/>
            <person name="Ribeiro J.M."/>
            <person name="Kopacek P."/>
        </authorList>
    </citation>
    <scope>NUCLEOTIDE SEQUENCE</scope>
    <source>
        <tissue evidence="8">Gut</tissue>
    </source>
</reference>
<name>A0A131Y7H7_IXORI</name>
<accession>A0A131Y7H7</accession>
<dbReference type="EMBL" id="GEFM01000343">
    <property type="protein sequence ID" value="JAP75453.1"/>
    <property type="molecule type" value="mRNA"/>
</dbReference>
<dbReference type="GO" id="GO:0005829">
    <property type="term" value="C:cytosol"/>
    <property type="evidence" value="ECO:0007669"/>
    <property type="project" value="UniProtKB-SubCell"/>
</dbReference>
<feature type="domain" description="Metallo-beta-lactamase" evidence="7">
    <location>
        <begin position="80"/>
        <end position="247"/>
    </location>
</feature>
<comment type="subcellular location">
    <subcellularLocation>
        <location evidence="1">Cytoplasm</location>
        <location evidence="1">Cytosol</location>
    </subcellularLocation>
</comment>
<dbReference type="InterPro" id="IPR036866">
    <property type="entry name" value="RibonucZ/Hydroxyglut_hydro"/>
</dbReference>
<evidence type="ECO:0000259" key="7">
    <source>
        <dbReference type="SMART" id="SM00849"/>
    </source>
</evidence>
<dbReference type="InterPro" id="IPR039344">
    <property type="entry name" value="MBLAC1"/>
</dbReference>
<dbReference type="InterPro" id="IPR001279">
    <property type="entry name" value="Metallo-B-lactamas"/>
</dbReference>
<proteinExistence type="evidence at transcript level"/>
<dbReference type="PANTHER" id="PTHR23200">
    <property type="entry name" value="METALLO-BETA-LACTAMASE DOMAIN-CONTAINING PROTEIN 1"/>
    <property type="match status" value="1"/>
</dbReference>
<comment type="function">
    <text evidence="6">Endoribonuclease that catalyzes the hydrolysis of histone-coding pre-mRNA 3'-end. Involved in histone pre-mRNA processing during the S-phase of the cell cycle, which is required for entering/progressing through S-phase. Cleaves histone pre-mRNA at a major and a minor cleavage site after the 5'-ACCCA-3' and the 5'-ACCCACA-3' sequence, respectively, and located downstream of the stem-loop. May require the presence of the HDE element located at the histone pre-RNA 3'-end to avoid non-specific cleavage.</text>
</comment>
<comment type="subunit">
    <text evidence="2">Homodimer.</text>
</comment>
<comment type="catalytic activity">
    <reaction evidence="5">
        <text>a ribonucleotidyl-ribonucleotide-RNA + H2O = a 3'-end ribonucleotide-RNA + a 5'-end 5'-phospho-ribonucleoside-RNA + H(+)</text>
        <dbReference type="Rhea" id="RHEA:68096"/>
        <dbReference type="Rhea" id="RHEA-COMP:15179"/>
        <dbReference type="Rhea" id="RHEA-COMP:17355"/>
        <dbReference type="Rhea" id="RHEA-COMP:17428"/>
        <dbReference type="ChEBI" id="CHEBI:15377"/>
        <dbReference type="ChEBI" id="CHEBI:15378"/>
        <dbReference type="ChEBI" id="CHEBI:74896"/>
        <dbReference type="ChEBI" id="CHEBI:138282"/>
        <dbReference type="ChEBI" id="CHEBI:173118"/>
    </reaction>
    <physiologicalReaction direction="left-to-right" evidence="5">
        <dbReference type="Rhea" id="RHEA:68097"/>
    </physiologicalReaction>
</comment>
<dbReference type="CDD" id="cd07711">
    <property type="entry name" value="MBLAC1-like_MBL-fold"/>
    <property type="match status" value="1"/>
</dbReference>
<evidence type="ECO:0000256" key="5">
    <source>
        <dbReference type="ARBA" id="ARBA00044690"/>
    </source>
</evidence>
<evidence type="ECO:0000256" key="6">
    <source>
        <dbReference type="ARBA" id="ARBA00045869"/>
    </source>
</evidence>
<dbReference type="AlphaFoldDB" id="A0A131Y7H7"/>
<dbReference type="GO" id="GO:0031123">
    <property type="term" value="P:RNA 3'-end processing"/>
    <property type="evidence" value="ECO:0007669"/>
    <property type="project" value="UniProtKB-ARBA"/>
</dbReference>
<dbReference type="PANTHER" id="PTHR23200:SF48">
    <property type="entry name" value="METALLO-BETA-LACTAMASE DOMAIN-CONTAINING PROTEIN 1"/>
    <property type="match status" value="1"/>
</dbReference>
<evidence type="ECO:0000256" key="1">
    <source>
        <dbReference type="ARBA" id="ARBA00004514"/>
    </source>
</evidence>
<dbReference type="Pfam" id="PF00753">
    <property type="entry name" value="Lactamase_B"/>
    <property type="match status" value="1"/>
</dbReference>
<dbReference type="SUPFAM" id="SSF56281">
    <property type="entry name" value="Metallo-hydrolase/oxidoreductase"/>
    <property type="match status" value="1"/>
</dbReference>
<dbReference type="Gene3D" id="3.60.15.10">
    <property type="entry name" value="Ribonuclease Z/Hydroxyacylglutathione hydrolase-like"/>
    <property type="match status" value="1"/>
</dbReference>
<evidence type="ECO:0000256" key="2">
    <source>
        <dbReference type="ARBA" id="ARBA00011738"/>
    </source>
</evidence>
<evidence type="ECO:0000256" key="3">
    <source>
        <dbReference type="ARBA" id="ARBA00014856"/>
    </source>
</evidence>